<dbReference type="CDD" id="cd11386">
    <property type="entry name" value="MCP_signal"/>
    <property type="match status" value="1"/>
</dbReference>
<dbReference type="PROSITE" id="PS50885">
    <property type="entry name" value="HAMP"/>
    <property type="match status" value="1"/>
</dbReference>
<protein>
    <submittedName>
        <fullName evidence="10">HAMP domain-containing methyl-accepting chemotaxis protein</fullName>
    </submittedName>
</protein>
<accession>A0ABT2URG8</accession>
<keyword evidence="4 6" id="KW-0807">Transducer</keyword>
<evidence type="ECO:0000256" key="6">
    <source>
        <dbReference type="PROSITE-ProRule" id="PRU00284"/>
    </source>
</evidence>
<dbReference type="InterPro" id="IPR004089">
    <property type="entry name" value="MCPsignal_dom"/>
</dbReference>
<dbReference type="SMART" id="SM00304">
    <property type="entry name" value="HAMP"/>
    <property type="match status" value="1"/>
</dbReference>
<sequence length="660" mass="72346">MLKWTHSLTARFMLFTGVILLILIGAIYAYEWNKIRVDAEAQLFEKGSAMVISLSKTLQSIAEDDIRDGTILKSGKKLTGEELKKNLFNDKLQVVPESQKEAEKRSKDPAYGDVKQKLFDGRMIPLAQYELKYTSAYDEYTDDHWKRVIDGFLVDENVVFVVPIAYSANPDFNGYVATHNTKLSLTGEDSKDAWGATGLASQKYRGNRVFNDIVGYSAASYQDTTKPLLQKYSQVVEQKVFERWDLAYPLTIDGKHWGAVRVDLSKEGSDAFINKQRLKSGLELAALYIGVLIILFILSGAIVSRKLKFMLQAAINLNSQEADLTYRIPVRGKDEMDRLAEEINRFIFHLQMMMRTIGRMSNQVGTISSDLTSSAERSNTNAQLMSQTVQELTMGAGHQATSAEDSARAMEEMATGIQRIAEASADVTEATQELVREAEQGSRAAGQAVNQMMTLSQSAQEVGFSIEKLEQDMQAVGGMAQVISGIASQTGLLALNAAIEAARAGEQGKGFAVVASEVRKLADQSEASAQQINERITDIQASMTAAVQAMQRGGTDVEDGVNEVRQLQQVLLRMLNSVHLVSTQMEEVSAAAEQMSAGTEEVTAGIEEIARIAGSAADQAQHLADASLHQLKDSEETSDRSVTLMEAAGQLKGTADRFKV</sequence>
<feature type="domain" description="Methyl-accepting transducer" evidence="8">
    <location>
        <begin position="374"/>
        <end position="610"/>
    </location>
</feature>
<dbReference type="Proteomes" id="UP001652445">
    <property type="component" value="Unassembled WGS sequence"/>
</dbReference>
<dbReference type="PANTHER" id="PTHR32089:SF112">
    <property type="entry name" value="LYSOZYME-LIKE PROTEIN-RELATED"/>
    <property type="match status" value="1"/>
</dbReference>
<evidence type="ECO:0000313" key="10">
    <source>
        <dbReference type="EMBL" id="MCU6797137.1"/>
    </source>
</evidence>
<keyword evidence="2" id="KW-1003">Cell membrane</keyword>
<evidence type="ECO:0000256" key="3">
    <source>
        <dbReference type="ARBA" id="ARBA00023136"/>
    </source>
</evidence>
<evidence type="ECO:0000256" key="2">
    <source>
        <dbReference type="ARBA" id="ARBA00022475"/>
    </source>
</evidence>
<feature type="domain" description="HAMP" evidence="9">
    <location>
        <begin position="323"/>
        <end position="355"/>
    </location>
</feature>
<proteinExistence type="inferred from homology"/>
<dbReference type="Pfam" id="PF00015">
    <property type="entry name" value="MCPsignal"/>
    <property type="match status" value="1"/>
</dbReference>
<dbReference type="RefSeq" id="WP_262687952.1">
    <property type="nucleotide sequence ID" value="NZ_JAOQIO010000113.1"/>
</dbReference>
<keyword evidence="11" id="KW-1185">Reference proteome</keyword>
<evidence type="ECO:0000256" key="4">
    <source>
        <dbReference type="ARBA" id="ARBA00023224"/>
    </source>
</evidence>
<evidence type="ECO:0000256" key="7">
    <source>
        <dbReference type="SAM" id="Phobius"/>
    </source>
</evidence>
<dbReference type="PANTHER" id="PTHR32089">
    <property type="entry name" value="METHYL-ACCEPTING CHEMOTAXIS PROTEIN MCPB"/>
    <property type="match status" value="1"/>
</dbReference>
<dbReference type="EMBL" id="JAOQIO010000113">
    <property type="protein sequence ID" value="MCU6797137.1"/>
    <property type="molecule type" value="Genomic_DNA"/>
</dbReference>
<dbReference type="Pfam" id="PF00672">
    <property type="entry name" value="HAMP"/>
    <property type="match status" value="1"/>
</dbReference>
<dbReference type="CDD" id="cd06225">
    <property type="entry name" value="HAMP"/>
    <property type="match status" value="1"/>
</dbReference>
<gene>
    <name evidence="10" type="ORF">OB236_33910</name>
</gene>
<comment type="subcellular location">
    <subcellularLocation>
        <location evidence="1">Cell membrane</location>
    </subcellularLocation>
</comment>
<name>A0ABT2URG8_9BACL</name>
<evidence type="ECO:0000259" key="8">
    <source>
        <dbReference type="PROSITE" id="PS50111"/>
    </source>
</evidence>
<dbReference type="Gene3D" id="1.10.287.950">
    <property type="entry name" value="Methyl-accepting chemotaxis protein"/>
    <property type="match status" value="1"/>
</dbReference>
<dbReference type="SUPFAM" id="SSF58104">
    <property type="entry name" value="Methyl-accepting chemotaxis protein (MCP) signaling domain"/>
    <property type="match status" value="1"/>
</dbReference>
<evidence type="ECO:0000256" key="1">
    <source>
        <dbReference type="ARBA" id="ARBA00004236"/>
    </source>
</evidence>
<organism evidence="10 11">
    <name type="scientific">Paenibacillus baimaensis</name>
    <dbReference type="NCBI Taxonomy" id="2982185"/>
    <lineage>
        <taxon>Bacteria</taxon>
        <taxon>Bacillati</taxon>
        <taxon>Bacillota</taxon>
        <taxon>Bacilli</taxon>
        <taxon>Bacillales</taxon>
        <taxon>Paenibacillaceae</taxon>
        <taxon>Paenibacillus</taxon>
    </lineage>
</organism>
<evidence type="ECO:0000259" key="9">
    <source>
        <dbReference type="PROSITE" id="PS50885"/>
    </source>
</evidence>
<evidence type="ECO:0000313" key="11">
    <source>
        <dbReference type="Proteomes" id="UP001652445"/>
    </source>
</evidence>
<evidence type="ECO:0000256" key="5">
    <source>
        <dbReference type="ARBA" id="ARBA00029447"/>
    </source>
</evidence>
<keyword evidence="7" id="KW-1133">Transmembrane helix</keyword>
<comment type="caution">
    <text evidence="10">The sequence shown here is derived from an EMBL/GenBank/DDBJ whole genome shotgun (WGS) entry which is preliminary data.</text>
</comment>
<feature type="transmembrane region" description="Helical" evidence="7">
    <location>
        <begin position="12"/>
        <end position="30"/>
    </location>
</feature>
<keyword evidence="7" id="KW-0812">Transmembrane</keyword>
<dbReference type="PROSITE" id="PS50111">
    <property type="entry name" value="CHEMOTAXIS_TRANSDUC_2"/>
    <property type="match status" value="1"/>
</dbReference>
<comment type="similarity">
    <text evidence="5">Belongs to the methyl-accepting chemotaxis (MCP) protein family.</text>
</comment>
<reference evidence="10 11" key="1">
    <citation type="submission" date="2022-09" db="EMBL/GenBank/DDBJ databases">
        <authorList>
            <person name="Han X.L."/>
            <person name="Wang Q."/>
            <person name="Lu T."/>
        </authorList>
    </citation>
    <scope>NUCLEOTIDE SEQUENCE [LARGE SCALE GENOMIC DNA]</scope>
    <source>
        <strain evidence="10 11">WQ 127069</strain>
    </source>
</reference>
<dbReference type="SMART" id="SM00283">
    <property type="entry name" value="MA"/>
    <property type="match status" value="1"/>
</dbReference>
<keyword evidence="3 7" id="KW-0472">Membrane</keyword>
<dbReference type="Gene3D" id="6.10.340.10">
    <property type="match status" value="1"/>
</dbReference>
<feature type="transmembrane region" description="Helical" evidence="7">
    <location>
        <begin position="284"/>
        <end position="303"/>
    </location>
</feature>
<dbReference type="InterPro" id="IPR003660">
    <property type="entry name" value="HAMP_dom"/>
</dbReference>